<keyword evidence="11" id="KW-1185">Reference proteome</keyword>
<evidence type="ECO:0000256" key="7">
    <source>
        <dbReference type="ARBA" id="ARBA00023136"/>
    </source>
</evidence>
<comment type="subcellular location">
    <subcellularLocation>
        <location evidence="1">Cell membrane</location>
        <topology evidence="1">Multi-pass membrane protein</topology>
    </subcellularLocation>
</comment>
<dbReference type="GO" id="GO:0005886">
    <property type="term" value="C:plasma membrane"/>
    <property type="evidence" value="ECO:0007669"/>
    <property type="project" value="UniProtKB-SubCell"/>
</dbReference>
<dbReference type="PANTHER" id="PTHR30294:SF29">
    <property type="entry name" value="MULTIDRUG ABC TRANSPORTER PERMEASE YBHS-RELATED"/>
    <property type="match status" value="1"/>
</dbReference>
<evidence type="ECO:0000256" key="4">
    <source>
        <dbReference type="ARBA" id="ARBA00022475"/>
    </source>
</evidence>
<feature type="transmembrane region" description="Helical" evidence="8">
    <location>
        <begin position="257"/>
        <end position="279"/>
    </location>
</feature>
<keyword evidence="3" id="KW-0813">Transport</keyword>
<dbReference type="EMBL" id="CP030104">
    <property type="protein sequence ID" value="AWX44390.1"/>
    <property type="molecule type" value="Genomic_DNA"/>
</dbReference>
<keyword evidence="6 8" id="KW-1133">Transmembrane helix</keyword>
<feature type="transmembrane region" description="Helical" evidence="8">
    <location>
        <begin position="291"/>
        <end position="311"/>
    </location>
</feature>
<dbReference type="PANTHER" id="PTHR30294">
    <property type="entry name" value="MEMBRANE COMPONENT OF ABC TRANSPORTER YHHJ-RELATED"/>
    <property type="match status" value="1"/>
</dbReference>
<gene>
    <name evidence="10" type="ORF">HME9304_01390</name>
</gene>
<feature type="transmembrane region" description="Helical" evidence="8">
    <location>
        <begin position="180"/>
        <end position="203"/>
    </location>
</feature>
<evidence type="ECO:0000256" key="8">
    <source>
        <dbReference type="SAM" id="Phobius"/>
    </source>
</evidence>
<evidence type="ECO:0000256" key="3">
    <source>
        <dbReference type="ARBA" id="ARBA00022448"/>
    </source>
</evidence>
<evidence type="ECO:0000313" key="10">
    <source>
        <dbReference type="EMBL" id="AWX44390.1"/>
    </source>
</evidence>
<feature type="domain" description="ABC transmembrane type-2" evidence="9">
    <location>
        <begin position="142"/>
        <end position="372"/>
    </location>
</feature>
<evidence type="ECO:0000256" key="2">
    <source>
        <dbReference type="ARBA" id="ARBA00007783"/>
    </source>
</evidence>
<accession>A0A2Z4LRR3</accession>
<evidence type="ECO:0000256" key="1">
    <source>
        <dbReference type="ARBA" id="ARBA00004651"/>
    </source>
</evidence>
<dbReference type="AlphaFoldDB" id="A0A2Z4LRR3"/>
<keyword evidence="5 8" id="KW-0812">Transmembrane</keyword>
<evidence type="ECO:0000256" key="6">
    <source>
        <dbReference type="ARBA" id="ARBA00022989"/>
    </source>
</evidence>
<dbReference type="OrthoDB" id="9808686at2"/>
<dbReference type="InterPro" id="IPR051449">
    <property type="entry name" value="ABC-2_transporter_component"/>
</dbReference>
<organism evidence="10 11">
    <name type="scientific">Flagellimonas maritima</name>
    <dbReference type="NCBI Taxonomy" id="1383885"/>
    <lineage>
        <taxon>Bacteria</taxon>
        <taxon>Pseudomonadati</taxon>
        <taxon>Bacteroidota</taxon>
        <taxon>Flavobacteriia</taxon>
        <taxon>Flavobacteriales</taxon>
        <taxon>Flavobacteriaceae</taxon>
        <taxon>Flagellimonas</taxon>
    </lineage>
</organism>
<evidence type="ECO:0000313" key="11">
    <source>
        <dbReference type="Proteomes" id="UP000248536"/>
    </source>
</evidence>
<sequence length="373" mass="42005">MHRIRYLIQKEFRQIVRDKTILLMMTVLPIIQLIVLASAASNEVKDVQVVIVDKDQSEISRTITNKVNANDWFTLLATTFDQDAAFAYMQSGDADVILEIPKDFEQRFYRGEAPQMQMLVNAINGQQATVGSGYLSSLIADVNQDILIDEPRLLSTTNGRQSATIVSNNWYNPELKYPHFMAPGILAELTALLVIILSAMNVVKEREVGTIEQINVTPIKKWEFILGKLVPFLCVGLVLLTMGLITSKIVFGIPIRGSMFLVFGYGIINIICVLGLGLLISNFAETQQQAIFVAFFFVMIFILMCGLFTPIESMPVWAQKLTIPNPLAHFISVTRKVLLKGSGFMDVKWEFIYTISLAIIFNTFAIWSYKKQQ</sequence>
<feature type="transmembrane region" description="Helical" evidence="8">
    <location>
        <begin position="351"/>
        <end position="369"/>
    </location>
</feature>
<feature type="transmembrane region" description="Helical" evidence="8">
    <location>
        <begin position="21"/>
        <end position="40"/>
    </location>
</feature>
<dbReference type="Proteomes" id="UP000248536">
    <property type="component" value="Chromosome"/>
</dbReference>
<dbReference type="InterPro" id="IPR047817">
    <property type="entry name" value="ABC2_TM_bact-type"/>
</dbReference>
<evidence type="ECO:0000256" key="5">
    <source>
        <dbReference type="ARBA" id="ARBA00022692"/>
    </source>
</evidence>
<name>A0A2Z4LRR3_9FLAO</name>
<proteinExistence type="inferred from homology"/>
<dbReference type="PROSITE" id="PS51012">
    <property type="entry name" value="ABC_TM2"/>
    <property type="match status" value="1"/>
</dbReference>
<protein>
    <submittedName>
        <fullName evidence="10">ABC transporter G family member</fullName>
    </submittedName>
</protein>
<dbReference type="Gene3D" id="3.40.1710.10">
    <property type="entry name" value="abc type-2 transporter like domain"/>
    <property type="match status" value="1"/>
</dbReference>
<evidence type="ECO:0000259" key="9">
    <source>
        <dbReference type="PROSITE" id="PS51012"/>
    </source>
</evidence>
<comment type="similarity">
    <text evidence="2">Belongs to the ABC-2 integral membrane protein family.</text>
</comment>
<reference evidence="10 11" key="1">
    <citation type="submission" date="2018-06" db="EMBL/GenBank/DDBJ databases">
        <title>Spongiibacterium sp. HME9304 Genome sequencing and assembly.</title>
        <authorList>
            <person name="Kang H."/>
            <person name="Kim H."/>
            <person name="Joh K."/>
        </authorList>
    </citation>
    <scope>NUCLEOTIDE SEQUENCE [LARGE SCALE GENOMIC DNA]</scope>
    <source>
        <strain evidence="10 11">HME9304</strain>
    </source>
</reference>
<dbReference type="KEGG" id="spon:HME9304_01390"/>
<dbReference type="Pfam" id="PF12698">
    <property type="entry name" value="ABC2_membrane_3"/>
    <property type="match status" value="1"/>
</dbReference>
<feature type="transmembrane region" description="Helical" evidence="8">
    <location>
        <begin position="224"/>
        <end position="245"/>
    </location>
</feature>
<dbReference type="GO" id="GO:0140359">
    <property type="term" value="F:ABC-type transporter activity"/>
    <property type="evidence" value="ECO:0007669"/>
    <property type="project" value="InterPro"/>
</dbReference>
<keyword evidence="7 8" id="KW-0472">Membrane</keyword>
<dbReference type="InterPro" id="IPR013525">
    <property type="entry name" value="ABC2_TM"/>
</dbReference>
<keyword evidence="4" id="KW-1003">Cell membrane</keyword>